<evidence type="ECO:0000256" key="2">
    <source>
        <dbReference type="ARBA" id="ARBA00008847"/>
    </source>
</evidence>
<dbReference type="Gene3D" id="3.20.20.70">
    <property type="entry name" value="Aldolase class I"/>
    <property type="match status" value="1"/>
</dbReference>
<dbReference type="InterPro" id="IPR011060">
    <property type="entry name" value="RibuloseP-bd_barrel"/>
</dbReference>
<comment type="pathway">
    <text evidence="1 7">Pyrimidine metabolism; UMP biosynthesis via de novo pathway; UMP from orotate: step 2/2.</text>
</comment>
<dbReference type="HAMAP" id="MF_01215">
    <property type="entry name" value="OMPdecase_type2"/>
    <property type="match status" value="1"/>
</dbReference>
<dbReference type="CDD" id="cd04725">
    <property type="entry name" value="OMP_decarboxylase_like"/>
    <property type="match status" value="1"/>
</dbReference>
<dbReference type="SMART" id="SM00934">
    <property type="entry name" value="OMPdecase"/>
    <property type="match status" value="1"/>
</dbReference>
<dbReference type="Pfam" id="PF00215">
    <property type="entry name" value="OMPdecase"/>
    <property type="match status" value="1"/>
</dbReference>
<keyword evidence="3 7" id="KW-0210">Decarboxylase</keyword>
<comment type="catalytic activity">
    <reaction evidence="6 7">
        <text>orotidine 5'-phosphate + H(+) = UMP + CO2</text>
        <dbReference type="Rhea" id="RHEA:11596"/>
        <dbReference type="ChEBI" id="CHEBI:15378"/>
        <dbReference type="ChEBI" id="CHEBI:16526"/>
        <dbReference type="ChEBI" id="CHEBI:57538"/>
        <dbReference type="ChEBI" id="CHEBI:57865"/>
        <dbReference type="EC" id="4.1.1.23"/>
    </reaction>
</comment>
<dbReference type="EMBL" id="LAIR01000002">
    <property type="protein sequence ID" value="KNX37310.1"/>
    <property type="molecule type" value="Genomic_DNA"/>
</dbReference>
<dbReference type="EC" id="4.1.1.23" evidence="7"/>
<dbReference type="GO" id="GO:0006207">
    <property type="term" value="P:'de novo' pyrimidine nucleobase biosynthetic process"/>
    <property type="evidence" value="ECO:0007669"/>
    <property type="project" value="InterPro"/>
</dbReference>
<name>A0A0L6CI55_9MICO</name>
<keyword evidence="5 7" id="KW-0456">Lyase</keyword>
<dbReference type="GO" id="GO:0004590">
    <property type="term" value="F:orotidine-5'-phosphate decarboxylase activity"/>
    <property type="evidence" value="ECO:0007669"/>
    <property type="project" value="UniProtKB-UniRule"/>
</dbReference>
<dbReference type="UniPathway" id="UPA00070">
    <property type="reaction ID" value="UER00120"/>
</dbReference>
<comment type="similarity">
    <text evidence="2 7">Belongs to the OMP decarboxylase family. Type 2 subfamily.</text>
</comment>
<dbReference type="AlphaFoldDB" id="A0A0L6CI55"/>
<dbReference type="InterPro" id="IPR001754">
    <property type="entry name" value="OMPdeCOase_dom"/>
</dbReference>
<comment type="caution">
    <text evidence="9">The sequence shown here is derived from an EMBL/GenBank/DDBJ whole genome shotgun (WGS) entry which is preliminary data.</text>
</comment>
<proteinExistence type="inferred from homology"/>
<evidence type="ECO:0000256" key="4">
    <source>
        <dbReference type="ARBA" id="ARBA00022975"/>
    </source>
</evidence>
<evidence type="ECO:0000313" key="9">
    <source>
        <dbReference type="EMBL" id="KNX37310.1"/>
    </source>
</evidence>
<gene>
    <name evidence="7" type="primary">pyrF</name>
    <name evidence="9" type="ORF">VV01_09370</name>
</gene>
<protein>
    <recommendedName>
        <fullName evidence="7">Orotidine 5'-phosphate decarboxylase</fullName>
        <ecNumber evidence="7">4.1.1.23</ecNumber>
    </recommendedName>
    <alternativeName>
        <fullName evidence="7">OMP decarboxylase</fullName>
        <shortName evidence="7">OMPDCase</shortName>
        <shortName evidence="7">OMPdecase</shortName>
    </alternativeName>
</protein>
<evidence type="ECO:0000256" key="5">
    <source>
        <dbReference type="ARBA" id="ARBA00023239"/>
    </source>
</evidence>
<dbReference type="RefSeq" id="WP_050669653.1">
    <property type="nucleotide sequence ID" value="NZ_LAIR01000002.1"/>
</dbReference>
<dbReference type="NCBIfam" id="TIGR02127">
    <property type="entry name" value="pyrF_sub2"/>
    <property type="match status" value="1"/>
</dbReference>
<reference evidence="10" key="1">
    <citation type="submission" date="2015-03" db="EMBL/GenBank/DDBJ databases">
        <title>Luteipulveratus halotolerans sp. nov., a novel actinobacterium (Dermacoccaceae) from Sarawak, Malaysia.</title>
        <authorList>
            <person name="Juboi H."/>
            <person name="Basik A."/>
            <person name="Shamsul S.S."/>
            <person name="Arnold P."/>
            <person name="Schmitt E.K."/>
            <person name="Sanglier J.-J."/>
            <person name="Yeo T."/>
        </authorList>
    </citation>
    <scope>NUCLEOTIDE SEQUENCE [LARGE SCALE GENOMIC DNA]</scope>
    <source>
        <strain evidence="10">C296001</strain>
    </source>
</reference>
<dbReference type="InterPro" id="IPR011995">
    <property type="entry name" value="OMPdecase_type-2"/>
</dbReference>
<evidence type="ECO:0000256" key="7">
    <source>
        <dbReference type="HAMAP-Rule" id="MF_01215"/>
    </source>
</evidence>
<organism evidence="9 10">
    <name type="scientific">Luteipulveratus halotolerans</name>
    <dbReference type="NCBI Taxonomy" id="1631356"/>
    <lineage>
        <taxon>Bacteria</taxon>
        <taxon>Bacillati</taxon>
        <taxon>Actinomycetota</taxon>
        <taxon>Actinomycetes</taxon>
        <taxon>Micrococcales</taxon>
        <taxon>Dermacoccaceae</taxon>
        <taxon>Luteipulveratus</taxon>
    </lineage>
</organism>
<evidence type="ECO:0000256" key="1">
    <source>
        <dbReference type="ARBA" id="ARBA00004861"/>
    </source>
</evidence>
<evidence type="ECO:0000259" key="8">
    <source>
        <dbReference type="SMART" id="SM00934"/>
    </source>
</evidence>
<dbReference type="PATRIC" id="fig|1631356.3.peg.1824"/>
<keyword evidence="10" id="KW-1185">Reference proteome</keyword>
<accession>A0A0L6CI55</accession>
<dbReference type="GO" id="GO:0044205">
    <property type="term" value="P:'de novo' UMP biosynthetic process"/>
    <property type="evidence" value="ECO:0007669"/>
    <property type="project" value="UniProtKB-UniRule"/>
</dbReference>
<feature type="active site" description="Proton donor" evidence="7">
    <location>
        <position position="103"/>
    </location>
</feature>
<evidence type="ECO:0000313" key="10">
    <source>
        <dbReference type="Proteomes" id="UP000037397"/>
    </source>
</evidence>
<dbReference type="STRING" id="1631356.VV01_09370"/>
<sequence>MSESGSAATTFGDRLSAAVAAHGPLCAGIDPHAALLEAWGLSDDADGLRAFAQTCVEAYAGRVAIVKPQSAFFERHGSRGVAVLEDTLAALREAGTLSLLDIKRGDIGSTMAAYADAYLRDDSSLRADAITVSPYLGFGSLDPAIELAQQTGRGLFVLAMTSNPEGASVQHAVADGRTVAASMIEGVSRLNAAEDAALGSFGLVTGATVGKDLAELGLTDALVTSRAPLLAPGLGAQGATIDDVRRGFGAAEGQVLPAASRSLLGHGPDVAALRAATDAAVEEAASIGR</sequence>
<dbReference type="PANTHER" id="PTHR43375:SF1">
    <property type="entry name" value="OROTIDINE 5'-PHOSPHATE DECARBOXYLASE"/>
    <property type="match status" value="1"/>
</dbReference>
<dbReference type="PANTHER" id="PTHR43375">
    <property type="entry name" value="OROTIDINE 5'-PHOSPHATE DECARBOXYLASE"/>
    <property type="match status" value="1"/>
</dbReference>
<dbReference type="OrthoDB" id="9808470at2"/>
<evidence type="ECO:0000256" key="6">
    <source>
        <dbReference type="ARBA" id="ARBA00049157"/>
    </source>
</evidence>
<dbReference type="InterPro" id="IPR013785">
    <property type="entry name" value="Aldolase_TIM"/>
</dbReference>
<dbReference type="SUPFAM" id="SSF51366">
    <property type="entry name" value="Ribulose-phoshate binding barrel"/>
    <property type="match status" value="1"/>
</dbReference>
<evidence type="ECO:0000256" key="3">
    <source>
        <dbReference type="ARBA" id="ARBA00022793"/>
    </source>
</evidence>
<feature type="domain" description="Orotidine 5'-phosphate decarboxylase" evidence="8">
    <location>
        <begin position="24"/>
        <end position="276"/>
    </location>
</feature>
<keyword evidence="4 7" id="KW-0665">Pyrimidine biosynthesis</keyword>
<dbReference type="Proteomes" id="UP000037397">
    <property type="component" value="Unassembled WGS sequence"/>
</dbReference>